<dbReference type="GO" id="GO:0005814">
    <property type="term" value="C:centriole"/>
    <property type="evidence" value="ECO:0007669"/>
    <property type="project" value="Ensembl"/>
</dbReference>
<evidence type="ECO:0000313" key="3">
    <source>
        <dbReference type="Proteomes" id="UP000694564"/>
    </source>
</evidence>
<feature type="coiled-coil region" evidence="1">
    <location>
        <begin position="641"/>
        <end position="668"/>
    </location>
</feature>
<organism evidence="2 3">
    <name type="scientific">Sciurus vulgaris</name>
    <name type="common">Eurasian red squirrel</name>
    <dbReference type="NCBI Taxonomy" id="55149"/>
    <lineage>
        <taxon>Eukaryota</taxon>
        <taxon>Metazoa</taxon>
        <taxon>Chordata</taxon>
        <taxon>Craniata</taxon>
        <taxon>Vertebrata</taxon>
        <taxon>Euteleostomi</taxon>
        <taxon>Mammalia</taxon>
        <taxon>Eutheria</taxon>
        <taxon>Euarchontoglires</taxon>
        <taxon>Glires</taxon>
        <taxon>Rodentia</taxon>
        <taxon>Sciuromorpha</taxon>
        <taxon>Sciuridae</taxon>
        <taxon>Sciurinae</taxon>
        <taxon>Sciurini</taxon>
        <taxon>Sciurus</taxon>
    </lineage>
</organism>
<dbReference type="InterPro" id="IPR037693">
    <property type="entry name" value="CCDC15"/>
</dbReference>
<dbReference type="Ensembl" id="ENSSVLT00005023156.1">
    <property type="protein sequence ID" value="ENSSVLP00005020774.1"/>
    <property type="gene ID" value="ENSSVLG00005016619.1"/>
</dbReference>
<proteinExistence type="predicted"/>
<accession>A0A8D2JMT6</accession>
<dbReference type="GeneTree" id="ENSGT00500000044966"/>
<dbReference type="GO" id="GO:0005813">
    <property type="term" value="C:centrosome"/>
    <property type="evidence" value="ECO:0007669"/>
    <property type="project" value="Ensembl"/>
</dbReference>
<evidence type="ECO:0000256" key="1">
    <source>
        <dbReference type="SAM" id="Coils"/>
    </source>
</evidence>
<dbReference type="Proteomes" id="UP000694564">
    <property type="component" value="Chromosome 11"/>
</dbReference>
<keyword evidence="3" id="KW-1185">Reference proteome</keyword>
<reference evidence="2" key="1">
    <citation type="submission" date="2025-08" db="UniProtKB">
        <authorList>
            <consortium name="Ensembl"/>
        </authorList>
    </citation>
    <scope>IDENTIFICATION</scope>
</reference>
<dbReference type="PANTHER" id="PTHR14817">
    <property type="entry name" value="COILED-COIL DOMAIN-CONTAINING PROTEIN 15"/>
    <property type="match status" value="1"/>
</dbReference>
<dbReference type="GO" id="GO:1903724">
    <property type="term" value="P:positive regulation of centriole elongation"/>
    <property type="evidence" value="ECO:0007669"/>
    <property type="project" value="Ensembl"/>
</dbReference>
<reference evidence="2" key="2">
    <citation type="submission" date="2025-09" db="UniProtKB">
        <authorList>
            <consortium name="Ensembl"/>
        </authorList>
    </citation>
    <scope>IDENTIFICATION</scope>
</reference>
<dbReference type="PANTHER" id="PTHR14817:SF2">
    <property type="entry name" value="COILED-COIL DOMAIN-CONTAINING PROTEIN 15"/>
    <property type="match status" value="1"/>
</dbReference>
<protein>
    <submittedName>
        <fullName evidence="2">Coiled-coil domain containing 15</fullName>
    </submittedName>
</protein>
<sequence length="757" mass="88101">MPGRMAPLKKSQNTTKLPLALNPMKNKDMLTVLAERNQAVVPVGVWVEPASPNSSEIPAYTSAHMIEEELKEQLRKKQEALKHFQRQVKYRVNQQIRLKKQQQLQKSFEAAEKEGSIAMQSSDPAHFTPKGTSIFPSNLNAAIGSSRFPPSQIFGGAVKDGENENELFQQQAQALSQTMKLARHRLASHKTVSKKKPSVFPDGWRKSFSTQQEVLSVTTDEKGRGDLFWGDKQSLFFEDSDKPFSRIQKVKFKNPLFVVIEEKEQKQSNFQDLEAQDYPLETKGDLPETQNDLIEVQSVEPETQSVEPDVQAVDLKVQAIEPEGQAIEPEVQSIKTETWSIMIKANSTGLEDGNIELKAQDFPPENQVFLPKYQDQDSLPRDPYDFLPGDQNILPKCQDQDFLHDDQDFVCRDQCVLPKDQNILLKRQDQNFLPNDQCVLLKDENLLYKCQEQDFPLKDQKVHFQEPFSDMTDEEGREDFSLGGYQCLPSQTQFQDFIREQSLHFRQQPSVETAERWQEDLLLNRHQHHLPRYQRDTCVRRQVYNEHQSGLSNEFQTQLAFQSGVDQEEDKKERQKQYLRHRRLFMDIEREQVKEQKRQKEQKKKIEKIKKKKEQQRYAEEQKILKMNFNEEPYSGEKMPGMLAQLQLEEQKEAREKLQQQREKEHIRYVEALRAQVQEKMQLYNITLPPLCCCGPDFWDAHPDTCANNCIFYKNHRAYHRALHSVISSSDISEGNATLRNAIHNFASAHKRTLKNL</sequence>
<evidence type="ECO:0000313" key="2">
    <source>
        <dbReference type="Ensembl" id="ENSSVLP00005020774.1"/>
    </source>
</evidence>
<keyword evidence="1" id="KW-0175">Coiled coil</keyword>
<feature type="coiled-coil region" evidence="1">
    <location>
        <begin position="586"/>
        <end position="617"/>
    </location>
</feature>
<name>A0A8D2JMT6_SCIVU</name>
<gene>
    <name evidence="2" type="primary">CCDC15</name>
</gene>
<dbReference type="AlphaFoldDB" id="A0A8D2JMT6"/>
<dbReference type="GO" id="GO:0060271">
    <property type="term" value="P:cilium assembly"/>
    <property type="evidence" value="ECO:0007669"/>
    <property type="project" value="Ensembl"/>
</dbReference>